<evidence type="ECO:0000313" key="1">
    <source>
        <dbReference type="EMBL" id="EBP4060927.1"/>
    </source>
</evidence>
<proteinExistence type="predicted"/>
<organism evidence="1">
    <name type="scientific">Salmonella enterica I</name>
    <dbReference type="NCBI Taxonomy" id="59201"/>
    <lineage>
        <taxon>Bacteria</taxon>
        <taxon>Pseudomonadati</taxon>
        <taxon>Pseudomonadota</taxon>
        <taxon>Gammaproteobacteria</taxon>
        <taxon>Enterobacterales</taxon>
        <taxon>Enterobacteriaceae</taxon>
        <taxon>Salmonella</taxon>
    </lineage>
</organism>
<accession>A0A3Y4YLV2</accession>
<dbReference type="EMBL" id="AAGLQK010000060">
    <property type="protein sequence ID" value="EBP4060927.1"/>
    <property type="molecule type" value="Genomic_DNA"/>
</dbReference>
<gene>
    <name evidence="1" type="ORF">Z599_25025</name>
</gene>
<name>A0A3Y4YLV2_SALET</name>
<comment type="caution">
    <text evidence="1">The sequence shown here is derived from an EMBL/GenBank/DDBJ whole genome shotgun (WGS) entry which is preliminary data.</text>
</comment>
<reference evidence="1" key="1">
    <citation type="submission" date="2018-07" db="EMBL/GenBank/DDBJ databases">
        <authorList>
            <consortium name="GenomeTrakr network: Whole genome sequencing for foodborne pathogen traceback"/>
        </authorList>
    </citation>
    <scope>NUCLEOTIDE SEQUENCE</scope>
    <source>
        <strain evidence="1">MDH-2013-00175</strain>
    </source>
</reference>
<sequence length="224" mass="25429">MSETVLIYCRLWPVTTALSCLLSQAYHGDILPLYSQAQLARALRDNPSSPVIMGFSPHEHVAELYHLQLLLSGRAVMFVASHFYWTDRRLPALCGLTPCQFSTLDSLCDPFFLQNKLRNFIRLSIAEKQVKVDVDVDDSVCNVTGEALIRLVNTWLYRQMLEAGLSRYEIMALLLLSESHRGKLTSRALSYYKNRGLYKLGMTSSIISLYRGIKVRPELQAVLP</sequence>
<dbReference type="AlphaFoldDB" id="A0A3Y4YLV2"/>
<protein>
    <submittedName>
        <fullName evidence="1">Uncharacterized protein</fullName>
    </submittedName>
</protein>